<feature type="chain" id="PRO_5042015415" evidence="1">
    <location>
        <begin position="27"/>
        <end position="251"/>
    </location>
</feature>
<keyword evidence="3" id="KW-1185">Reference proteome</keyword>
<feature type="signal peptide" evidence="1">
    <location>
        <begin position="1"/>
        <end position="26"/>
    </location>
</feature>
<reference evidence="2" key="1">
    <citation type="submission" date="2021-06" db="EMBL/GenBank/DDBJ databases">
        <title>Parelaphostrongylus tenuis whole genome reference sequence.</title>
        <authorList>
            <person name="Garwood T.J."/>
            <person name="Larsen P.A."/>
            <person name="Fountain-Jones N.M."/>
            <person name="Garbe J.R."/>
            <person name="Macchietto M.G."/>
            <person name="Kania S.A."/>
            <person name="Gerhold R.W."/>
            <person name="Richards J.E."/>
            <person name="Wolf T.M."/>
        </authorList>
    </citation>
    <scope>NUCLEOTIDE SEQUENCE</scope>
    <source>
        <strain evidence="2">MNPRO001-30</strain>
        <tissue evidence="2">Meninges</tissue>
    </source>
</reference>
<dbReference type="PANTHER" id="PTHR34401">
    <property type="entry name" value="PROTEIN CBG12388-RELATED"/>
    <property type="match status" value="1"/>
</dbReference>
<protein>
    <submittedName>
        <fullName evidence="2">Uncharacterized protein</fullName>
    </submittedName>
</protein>
<dbReference type="EMBL" id="JAHQIW010007412">
    <property type="protein sequence ID" value="KAJ1374205.1"/>
    <property type="molecule type" value="Genomic_DNA"/>
</dbReference>
<organism evidence="2 3">
    <name type="scientific">Parelaphostrongylus tenuis</name>
    <name type="common">Meningeal worm</name>
    <dbReference type="NCBI Taxonomy" id="148309"/>
    <lineage>
        <taxon>Eukaryota</taxon>
        <taxon>Metazoa</taxon>
        <taxon>Ecdysozoa</taxon>
        <taxon>Nematoda</taxon>
        <taxon>Chromadorea</taxon>
        <taxon>Rhabditida</taxon>
        <taxon>Rhabditina</taxon>
        <taxon>Rhabditomorpha</taxon>
        <taxon>Strongyloidea</taxon>
        <taxon>Metastrongylidae</taxon>
        <taxon>Parelaphostrongylus</taxon>
    </lineage>
</organism>
<evidence type="ECO:0000313" key="3">
    <source>
        <dbReference type="Proteomes" id="UP001196413"/>
    </source>
</evidence>
<evidence type="ECO:0000313" key="2">
    <source>
        <dbReference type="EMBL" id="KAJ1374205.1"/>
    </source>
</evidence>
<sequence>MVKSRGRDPFKMLLLFLSILVTSGGAMKVVDSLTDGAMQILEWSELDTEIRQCSCAEDKECVKSMQEQIAQCSDLCWPVFSQIGRNITSRPEGLRRCISSKMMTLNNFIACLSDNLDSCVRTSRTPQITETDLHKLFALAEAAFNSTSADMLNSELIADIRPLIDAAIQFGACVKKCFVEEKNGDGFCYNKKGCQPLITQDNLRTALRSCLVKINWKQNIVDLCQCAQNVGIRFQSKGICYLVSALKALQG</sequence>
<gene>
    <name evidence="2" type="ORF">KIN20_036838</name>
</gene>
<dbReference type="Proteomes" id="UP001196413">
    <property type="component" value="Unassembled WGS sequence"/>
</dbReference>
<evidence type="ECO:0000256" key="1">
    <source>
        <dbReference type="SAM" id="SignalP"/>
    </source>
</evidence>
<dbReference type="AlphaFoldDB" id="A0AAD5RDM6"/>
<keyword evidence="1" id="KW-0732">Signal</keyword>
<dbReference type="PANTHER" id="PTHR34401:SF6">
    <property type="entry name" value="DUF19 DOMAIN-CONTAINING PROTEIN"/>
    <property type="match status" value="1"/>
</dbReference>
<comment type="caution">
    <text evidence="2">The sequence shown here is derived from an EMBL/GenBank/DDBJ whole genome shotgun (WGS) entry which is preliminary data.</text>
</comment>
<proteinExistence type="predicted"/>
<accession>A0AAD5RDM6</accession>
<name>A0AAD5RDM6_PARTN</name>